<dbReference type="InterPro" id="IPR004358">
    <property type="entry name" value="Sig_transdc_His_kin-like_C"/>
</dbReference>
<keyword evidence="20" id="KW-1185">Reference proteome</keyword>
<feature type="domain" description="Response regulatory" evidence="17">
    <location>
        <begin position="549"/>
        <end position="667"/>
    </location>
</feature>
<dbReference type="CDD" id="cd16922">
    <property type="entry name" value="HATPase_EvgS-ArcB-TorS-like"/>
    <property type="match status" value="1"/>
</dbReference>
<gene>
    <name evidence="19" type="ORF">TPSD3_00335</name>
</gene>
<evidence type="ECO:0000259" key="18">
    <source>
        <dbReference type="PROSITE" id="PS50885"/>
    </source>
</evidence>
<evidence type="ECO:0000256" key="11">
    <source>
        <dbReference type="ARBA" id="ARBA00023012"/>
    </source>
</evidence>
<feature type="coiled-coil region" evidence="14">
    <location>
        <begin position="258"/>
        <end position="292"/>
    </location>
</feature>
<keyword evidence="4 13" id="KW-0597">Phosphoprotein</keyword>
<evidence type="ECO:0000256" key="7">
    <source>
        <dbReference type="ARBA" id="ARBA00022741"/>
    </source>
</evidence>
<dbReference type="Pfam" id="PF02518">
    <property type="entry name" value="HATPase_c"/>
    <property type="match status" value="1"/>
</dbReference>
<evidence type="ECO:0000256" key="2">
    <source>
        <dbReference type="ARBA" id="ARBA00004370"/>
    </source>
</evidence>
<evidence type="ECO:0000259" key="16">
    <source>
        <dbReference type="PROSITE" id="PS50109"/>
    </source>
</evidence>
<dbReference type="Gene3D" id="3.30.565.10">
    <property type="entry name" value="Histidine kinase-like ATPase, C-terminal domain"/>
    <property type="match status" value="1"/>
</dbReference>
<comment type="subcellular location">
    <subcellularLocation>
        <location evidence="2">Membrane</location>
    </subcellularLocation>
</comment>
<dbReference type="Gene3D" id="6.10.340.10">
    <property type="match status" value="1"/>
</dbReference>
<evidence type="ECO:0000256" key="10">
    <source>
        <dbReference type="ARBA" id="ARBA00022989"/>
    </source>
</evidence>
<keyword evidence="7" id="KW-0547">Nucleotide-binding</keyword>
<evidence type="ECO:0000256" key="12">
    <source>
        <dbReference type="ARBA" id="ARBA00023136"/>
    </source>
</evidence>
<dbReference type="CDD" id="cd17546">
    <property type="entry name" value="REC_hyHK_CKI1_RcsC-like"/>
    <property type="match status" value="1"/>
</dbReference>
<evidence type="ECO:0000313" key="19">
    <source>
        <dbReference type="EMBL" id="OUD16210.1"/>
    </source>
</evidence>
<comment type="catalytic activity">
    <reaction evidence="1">
        <text>ATP + protein L-histidine = ADP + protein N-phospho-L-histidine.</text>
        <dbReference type="EC" id="2.7.13.3"/>
    </reaction>
</comment>
<evidence type="ECO:0000256" key="9">
    <source>
        <dbReference type="ARBA" id="ARBA00022840"/>
    </source>
</evidence>
<dbReference type="GO" id="GO:0016020">
    <property type="term" value="C:membrane"/>
    <property type="evidence" value="ECO:0007669"/>
    <property type="project" value="UniProtKB-SubCell"/>
</dbReference>
<dbReference type="SUPFAM" id="SSF52172">
    <property type="entry name" value="CheY-like"/>
    <property type="match status" value="1"/>
</dbReference>
<name>A0A251XDB5_9GAMM</name>
<dbReference type="InterPro" id="IPR036097">
    <property type="entry name" value="HisK_dim/P_sf"/>
</dbReference>
<dbReference type="InterPro" id="IPR003661">
    <property type="entry name" value="HisK_dim/P_dom"/>
</dbReference>
<dbReference type="Pfam" id="PF00672">
    <property type="entry name" value="HAMP"/>
    <property type="match status" value="1"/>
</dbReference>
<dbReference type="CDD" id="cd00082">
    <property type="entry name" value="HisKA"/>
    <property type="match status" value="1"/>
</dbReference>
<dbReference type="GO" id="GO:0000155">
    <property type="term" value="F:phosphorelay sensor kinase activity"/>
    <property type="evidence" value="ECO:0007669"/>
    <property type="project" value="InterPro"/>
</dbReference>
<keyword evidence="10 15" id="KW-1133">Transmembrane helix</keyword>
<dbReference type="SUPFAM" id="SSF158472">
    <property type="entry name" value="HAMP domain-like"/>
    <property type="match status" value="1"/>
</dbReference>
<dbReference type="PROSITE" id="PS50109">
    <property type="entry name" value="HIS_KIN"/>
    <property type="match status" value="1"/>
</dbReference>
<dbReference type="AlphaFoldDB" id="A0A251XDB5"/>
<keyword evidence="11" id="KW-0902">Two-component regulatory system</keyword>
<reference evidence="19 20" key="1">
    <citation type="submission" date="2016-12" db="EMBL/GenBank/DDBJ databases">
        <title>Thioflexothrix psekupsii D3 genome sequencing and assembly.</title>
        <authorList>
            <person name="Fomenkov A."/>
            <person name="Vincze T."/>
            <person name="Grabovich M."/>
            <person name="Anton B.P."/>
            <person name="Dubinina G."/>
            <person name="Orlova M."/>
            <person name="Belousova E."/>
            <person name="Roberts R.J."/>
        </authorList>
    </citation>
    <scope>NUCLEOTIDE SEQUENCE [LARGE SCALE GENOMIC DNA]</scope>
    <source>
        <strain evidence="19">D3</strain>
    </source>
</reference>
<evidence type="ECO:0000259" key="17">
    <source>
        <dbReference type="PROSITE" id="PS50110"/>
    </source>
</evidence>
<dbReference type="CDD" id="cd06225">
    <property type="entry name" value="HAMP"/>
    <property type="match status" value="1"/>
</dbReference>
<feature type="domain" description="HAMP" evidence="18">
    <location>
        <begin position="191"/>
        <end position="252"/>
    </location>
</feature>
<evidence type="ECO:0000256" key="8">
    <source>
        <dbReference type="ARBA" id="ARBA00022777"/>
    </source>
</evidence>
<dbReference type="Gene3D" id="1.10.287.130">
    <property type="match status" value="1"/>
</dbReference>
<evidence type="ECO:0000313" key="20">
    <source>
        <dbReference type="Proteomes" id="UP000194798"/>
    </source>
</evidence>
<dbReference type="PANTHER" id="PTHR45339">
    <property type="entry name" value="HYBRID SIGNAL TRANSDUCTION HISTIDINE KINASE J"/>
    <property type="match status" value="1"/>
</dbReference>
<dbReference type="FunFam" id="3.30.565.10:FF:000010">
    <property type="entry name" value="Sensor histidine kinase RcsC"/>
    <property type="match status" value="1"/>
</dbReference>
<feature type="modified residue" description="4-aspartylphosphate" evidence="13">
    <location>
        <position position="598"/>
    </location>
</feature>
<dbReference type="PROSITE" id="PS50110">
    <property type="entry name" value="RESPONSE_REGULATORY"/>
    <property type="match status" value="1"/>
</dbReference>
<keyword evidence="5" id="KW-0808">Transferase</keyword>
<dbReference type="GO" id="GO:0005524">
    <property type="term" value="F:ATP binding"/>
    <property type="evidence" value="ECO:0007669"/>
    <property type="project" value="UniProtKB-KW"/>
</dbReference>
<dbReference type="Gene3D" id="3.40.50.2300">
    <property type="match status" value="1"/>
</dbReference>
<dbReference type="Pfam" id="PF00512">
    <property type="entry name" value="HisKA"/>
    <property type="match status" value="1"/>
</dbReference>
<keyword evidence="9" id="KW-0067">ATP-binding</keyword>
<proteinExistence type="predicted"/>
<dbReference type="FunFam" id="1.10.287.130:FF:000004">
    <property type="entry name" value="Ethylene receptor 1"/>
    <property type="match status" value="1"/>
</dbReference>
<evidence type="ECO:0000256" key="6">
    <source>
        <dbReference type="ARBA" id="ARBA00022692"/>
    </source>
</evidence>
<feature type="domain" description="Histidine kinase" evidence="16">
    <location>
        <begin position="299"/>
        <end position="520"/>
    </location>
</feature>
<keyword evidence="8" id="KW-0418">Kinase</keyword>
<accession>A0A251XDB5</accession>
<keyword evidence="12 15" id="KW-0472">Membrane</keyword>
<dbReference type="PRINTS" id="PR00344">
    <property type="entry name" value="BCTRLSENSOR"/>
</dbReference>
<dbReference type="InterPro" id="IPR003594">
    <property type="entry name" value="HATPase_dom"/>
</dbReference>
<dbReference type="Pfam" id="PF00072">
    <property type="entry name" value="Response_reg"/>
    <property type="match status" value="1"/>
</dbReference>
<dbReference type="SUPFAM" id="SSF47384">
    <property type="entry name" value="Homodimeric domain of signal transducing histidine kinase"/>
    <property type="match status" value="1"/>
</dbReference>
<dbReference type="SMART" id="SM00448">
    <property type="entry name" value="REC"/>
    <property type="match status" value="1"/>
</dbReference>
<dbReference type="PROSITE" id="PS50885">
    <property type="entry name" value="HAMP"/>
    <property type="match status" value="1"/>
</dbReference>
<sequence>MNNKTLRFKFNVILVFTLLLISTIYIAILYPFEMRRQKLALEQVSLLLNSIVYQRRDELANELFARHQRSMVKTLERILEMEKVLHVSVYFSDGTPFVATGKGEIEPLSLTMQELINHKKDVYEENIWEGIEVLTYLTAFEVIGERVGYLKINYSLEAVNKNTRFSIIIFTTLLFTILLVISVLLNFTLMRFVIKPVVRLQEVMQKVEEMPQNHGIYHERLTIQLPVRDLDEIGLLYRAFNQMVQRLDCALQAVAMANSELEEKVRQRTLNLEQLNAELTEARQRAEAANQTKSQFVANVSHELRTPLNGILGMAELLLSSPLTPELKNNLDIIHSSGKLLLNLINELLDVSKLEAGKVELESRDFNLKNTLDNVLNLMRLRAEEKGLKLQVDMDAKCPVWMVGDDNRLQQVILNLVSNSIKFTAKGQVTIKVECLHLAEQQVTFKCAIIDTGIGISAEKLGRLFQKFSQADSSTSREYGGTGLGLYICQQLVLLMGGQIGVETKAQEGSIFWFILTLPIAEPPAVIAANPALIAQQEEDINVLLKHAQLLLVEDNKTNQLIAKVMLQKLGGHIMIANHGQEALDLLAQHTFDLILMDVQMPILDGYQTTRRIRENNTTHYATIPIIAMTANASNSDFESCIRSGMNDFLTKPITLDALANTLKKWLPRKSPSA</sequence>
<dbReference type="InterPro" id="IPR011006">
    <property type="entry name" value="CheY-like_superfamily"/>
</dbReference>
<dbReference type="SUPFAM" id="SSF55874">
    <property type="entry name" value="ATPase domain of HSP90 chaperone/DNA topoisomerase II/histidine kinase"/>
    <property type="match status" value="1"/>
</dbReference>
<evidence type="ECO:0000256" key="13">
    <source>
        <dbReference type="PROSITE-ProRule" id="PRU00169"/>
    </source>
</evidence>
<evidence type="ECO:0000256" key="5">
    <source>
        <dbReference type="ARBA" id="ARBA00022679"/>
    </source>
</evidence>
<feature type="transmembrane region" description="Helical" evidence="15">
    <location>
        <begin position="165"/>
        <end position="189"/>
    </location>
</feature>
<dbReference type="SMART" id="SM00387">
    <property type="entry name" value="HATPase_c"/>
    <property type="match status" value="1"/>
</dbReference>
<dbReference type="SMART" id="SM00304">
    <property type="entry name" value="HAMP"/>
    <property type="match status" value="1"/>
</dbReference>
<keyword evidence="14" id="KW-0175">Coiled coil</keyword>
<keyword evidence="6 15" id="KW-0812">Transmembrane</keyword>
<protein>
    <recommendedName>
        <fullName evidence="3">histidine kinase</fullName>
        <ecNumber evidence="3">2.7.13.3</ecNumber>
    </recommendedName>
</protein>
<comment type="caution">
    <text evidence="19">The sequence shown here is derived from an EMBL/GenBank/DDBJ whole genome shotgun (WGS) entry which is preliminary data.</text>
</comment>
<dbReference type="Proteomes" id="UP000194798">
    <property type="component" value="Unassembled WGS sequence"/>
</dbReference>
<dbReference type="EMBL" id="MSLT01000001">
    <property type="protein sequence ID" value="OUD16210.1"/>
    <property type="molecule type" value="Genomic_DNA"/>
</dbReference>
<evidence type="ECO:0000256" key="4">
    <source>
        <dbReference type="ARBA" id="ARBA00022553"/>
    </source>
</evidence>
<dbReference type="InterPro" id="IPR001789">
    <property type="entry name" value="Sig_transdc_resp-reg_receiver"/>
</dbReference>
<evidence type="ECO:0000256" key="14">
    <source>
        <dbReference type="SAM" id="Coils"/>
    </source>
</evidence>
<dbReference type="RefSeq" id="WP_176329661.1">
    <property type="nucleotide sequence ID" value="NZ_MSLT01000001.1"/>
</dbReference>
<evidence type="ECO:0000256" key="15">
    <source>
        <dbReference type="SAM" id="Phobius"/>
    </source>
</evidence>
<dbReference type="PANTHER" id="PTHR45339:SF1">
    <property type="entry name" value="HYBRID SIGNAL TRANSDUCTION HISTIDINE KINASE J"/>
    <property type="match status" value="1"/>
</dbReference>
<dbReference type="InterPro" id="IPR003660">
    <property type="entry name" value="HAMP_dom"/>
</dbReference>
<evidence type="ECO:0000256" key="1">
    <source>
        <dbReference type="ARBA" id="ARBA00000085"/>
    </source>
</evidence>
<dbReference type="EC" id="2.7.13.3" evidence="3"/>
<dbReference type="InterPro" id="IPR005467">
    <property type="entry name" value="His_kinase_dom"/>
</dbReference>
<dbReference type="SMART" id="SM00388">
    <property type="entry name" value="HisKA"/>
    <property type="match status" value="1"/>
</dbReference>
<feature type="transmembrane region" description="Helical" evidence="15">
    <location>
        <begin position="12"/>
        <end position="32"/>
    </location>
</feature>
<evidence type="ECO:0000256" key="3">
    <source>
        <dbReference type="ARBA" id="ARBA00012438"/>
    </source>
</evidence>
<dbReference type="InterPro" id="IPR036890">
    <property type="entry name" value="HATPase_C_sf"/>
</dbReference>
<organism evidence="19 20">
    <name type="scientific">Thioflexithrix psekupsensis</name>
    <dbReference type="NCBI Taxonomy" id="1570016"/>
    <lineage>
        <taxon>Bacteria</taxon>
        <taxon>Pseudomonadati</taxon>
        <taxon>Pseudomonadota</taxon>
        <taxon>Gammaproteobacteria</taxon>
        <taxon>Thiotrichales</taxon>
        <taxon>Thioflexithrix</taxon>
    </lineage>
</organism>